<name>A0A0A8ZI89_ARUDO</name>
<dbReference type="EMBL" id="GBRH01261435">
    <property type="protein sequence ID" value="JAD36460.1"/>
    <property type="molecule type" value="Transcribed_RNA"/>
</dbReference>
<dbReference type="AlphaFoldDB" id="A0A0A8ZI89"/>
<organism evidence="1">
    <name type="scientific">Arundo donax</name>
    <name type="common">Giant reed</name>
    <name type="synonym">Donax arundinaceus</name>
    <dbReference type="NCBI Taxonomy" id="35708"/>
    <lineage>
        <taxon>Eukaryota</taxon>
        <taxon>Viridiplantae</taxon>
        <taxon>Streptophyta</taxon>
        <taxon>Embryophyta</taxon>
        <taxon>Tracheophyta</taxon>
        <taxon>Spermatophyta</taxon>
        <taxon>Magnoliopsida</taxon>
        <taxon>Liliopsida</taxon>
        <taxon>Poales</taxon>
        <taxon>Poaceae</taxon>
        <taxon>PACMAD clade</taxon>
        <taxon>Arundinoideae</taxon>
        <taxon>Arundineae</taxon>
        <taxon>Arundo</taxon>
    </lineage>
</organism>
<evidence type="ECO:0000313" key="1">
    <source>
        <dbReference type="EMBL" id="JAD36460.1"/>
    </source>
</evidence>
<reference evidence="1" key="2">
    <citation type="journal article" date="2015" name="Data Brief">
        <title>Shoot transcriptome of the giant reed, Arundo donax.</title>
        <authorList>
            <person name="Barrero R.A."/>
            <person name="Guerrero F.D."/>
            <person name="Moolhuijzen P."/>
            <person name="Goolsby J.A."/>
            <person name="Tidwell J."/>
            <person name="Bellgard S.E."/>
            <person name="Bellgard M.I."/>
        </authorList>
    </citation>
    <scope>NUCLEOTIDE SEQUENCE</scope>
    <source>
        <tissue evidence="1">Shoot tissue taken approximately 20 cm above the soil surface</tissue>
    </source>
</reference>
<protein>
    <submittedName>
        <fullName evidence="1">Uncharacterized protein</fullName>
    </submittedName>
</protein>
<reference evidence="1" key="1">
    <citation type="submission" date="2014-09" db="EMBL/GenBank/DDBJ databases">
        <authorList>
            <person name="Magalhaes I.L.F."/>
            <person name="Oliveira U."/>
            <person name="Santos F.R."/>
            <person name="Vidigal T.H.D.A."/>
            <person name="Brescovit A.D."/>
            <person name="Santos A.J."/>
        </authorList>
    </citation>
    <scope>NUCLEOTIDE SEQUENCE</scope>
    <source>
        <tissue evidence="1">Shoot tissue taken approximately 20 cm above the soil surface</tissue>
    </source>
</reference>
<accession>A0A0A8ZI89</accession>
<proteinExistence type="predicted"/>
<sequence length="43" mass="4800">MCSYVAFLFKTNKLPTSFTIRGNCVLAPIFTFNCNFASIFSAL</sequence>